<reference evidence="12" key="1">
    <citation type="journal article" date="2019" name="Int. J. Syst. Evol. Microbiol.">
        <title>The Global Catalogue of Microorganisms (GCM) 10K type strain sequencing project: providing services to taxonomists for standard genome sequencing and annotation.</title>
        <authorList>
            <consortium name="The Broad Institute Genomics Platform"/>
            <consortium name="The Broad Institute Genome Sequencing Center for Infectious Disease"/>
            <person name="Wu L."/>
            <person name="Ma J."/>
        </authorList>
    </citation>
    <scope>NUCLEOTIDE SEQUENCE [LARGE SCALE GENOMIC DNA]</scope>
    <source>
        <strain evidence="12">NBRC 111146</strain>
    </source>
</reference>
<evidence type="ECO:0000256" key="3">
    <source>
        <dbReference type="ARBA" id="ARBA00022448"/>
    </source>
</evidence>
<proteinExistence type="inferred from homology"/>
<dbReference type="Pfam" id="PF02264">
    <property type="entry name" value="LamB"/>
    <property type="match status" value="1"/>
</dbReference>
<evidence type="ECO:0000256" key="1">
    <source>
        <dbReference type="ARBA" id="ARBA00004571"/>
    </source>
</evidence>
<dbReference type="RefSeq" id="WP_089123693.1">
    <property type="nucleotide sequence ID" value="NZ_BSPV01000008.1"/>
</dbReference>
<organism evidence="11 12">
    <name type="scientific">Vibrio algivorus</name>
    <dbReference type="NCBI Taxonomy" id="1667024"/>
    <lineage>
        <taxon>Bacteria</taxon>
        <taxon>Pseudomonadati</taxon>
        <taxon>Pseudomonadota</taxon>
        <taxon>Gammaproteobacteria</taxon>
        <taxon>Vibrionales</taxon>
        <taxon>Vibrionaceae</taxon>
        <taxon>Vibrio</taxon>
    </lineage>
</organism>
<name>A0ABQ6EQD0_9VIBR</name>
<keyword evidence="5" id="KW-0812">Transmembrane</keyword>
<evidence type="ECO:0000256" key="4">
    <source>
        <dbReference type="ARBA" id="ARBA00022452"/>
    </source>
</evidence>
<evidence type="ECO:0000256" key="7">
    <source>
        <dbReference type="ARBA" id="ARBA00023114"/>
    </source>
</evidence>
<evidence type="ECO:0000313" key="12">
    <source>
        <dbReference type="Proteomes" id="UP001157156"/>
    </source>
</evidence>
<sequence>MNKQFRYSILSASLLLSLSANAAIEEGMNYHGYAKAGIGITNDPVLNKTAYDWANTGSNVFRLPGNTYTDTSAGRLGNESNWVEMHFDYGYAAKNDMNWGVNANIVYGTELALDEFYVVADGVISTNPSATFWAGKRYYGRVETFLTDSQPLSSDGAGFGIDNIDIGIGNLYLGVTRNLYDEGANGAGPAGGDDDSGEMIAFSTSLRDIVLAENLSLNLYANYGTYMGPNRDEEHPSGNGTYKDMNPDGYQAAAKLRYGDWTNWDELFVRYSRNATGSLTRGSWEALATDQFGAFFQGYKELTDSVRLNYIAQHENAKFDEEARARAGTQLYESNWNTFVVRGTYVWNERTSTEIETGYEFVDLKGVNKSDDGTNDGYKVTLAQNLHIGGSFWDRPVIRLYATYADMNVESKVYDRWAIDGDIPMGSSDALSFGVQFEAWW</sequence>
<keyword evidence="3" id="KW-0813">Transport</keyword>
<keyword evidence="10" id="KW-0732">Signal</keyword>
<evidence type="ECO:0000256" key="2">
    <source>
        <dbReference type="ARBA" id="ARBA00007055"/>
    </source>
</evidence>
<dbReference type="Proteomes" id="UP001157156">
    <property type="component" value="Unassembled WGS sequence"/>
</dbReference>
<protein>
    <submittedName>
        <fullName evidence="11">Outer membrane protein S</fullName>
    </submittedName>
</protein>
<dbReference type="PANTHER" id="PTHR38762:SF1">
    <property type="entry name" value="CRYPTIC OUTER MEMBRANE PORIN BGLH-RELATED"/>
    <property type="match status" value="1"/>
</dbReference>
<gene>
    <name evidence="11" type="ORF">GCM10007931_23080</name>
</gene>
<evidence type="ECO:0000313" key="11">
    <source>
        <dbReference type="EMBL" id="GLT15333.1"/>
    </source>
</evidence>
<feature type="signal peptide" evidence="10">
    <location>
        <begin position="1"/>
        <end position="22"/>
    </location>
</feature>
<evidence type="ECO:0000256" key="9">
    <source>
        <dbReference type="ARBA" id="ARBA00023237"/>
    </source>
</evidence>
<keyword evidence="12" id="KW-1185">Reference proteome</keyword>
<keyword evidence="7" id="KW-0626">Porin</keyword>
<evidence type="ECO:0000256" key="5">
    <source>
        <dbReference type="ARBA" id="ARBA00022692"/>
    </source>
</evidence>
<keyword evidence="9" id="KW-0998">Cell outer membrane</keyword>
<keyword evidence="6" id="KW-0406">Ion transport</keyword>
<accession>A0ABQ6EQD0</accession>
<comment type="similarity">
    <text evidence="2">Belongs to the porin LamB (TC 1.B.3) family.</text>
</comment>
<feature type="chain" id="PRO_5046889682" evidence="10">
    <location>
        <begin position="23"/>
        <end position="441"/>
    </location>
</feature>
<dbReference type="PANTHER" id="PTHR38762">
    <property type="entry name" value="CRYPTIC OUTER MEMBRANE PORIN BGLH-RELATED"/>
    <property type="match status" value="1"/>
</dbReference>
<dbReference type="InterPro" id="IPR050286">
    <property type="entry name" value="G_neg_Bact_CarbUptk_Porin"/>
</dbReference>
<evidence type="ECO:0000256" key="6">
    <source>
        <dbReference type="ARBA" id="ARBA00023065"/>
    </source>
</evidence>
<dbReference type="InterPro" id="IPR003192">
    <property type="entry name" value="Porin_LamB"/>
</dbReference>
<evidence type="ECO:0000256" key="8">
    <source>
        <dbReference type="ARBA" id="ARBA00023136"/>
    </source>
</evidence>
<keyword evidence="4" id="KW-1134">Transmembrane beta strand</keyword>
<comment type="subcellular location">
    <subcellularLocation>
        <location evidence="1">Cell outer membrane</location>
        <topology evidence="1">Multi-pass membrane protein</topology>
    </subcellularLocation>
</comment>
<dbReference type="InterPro" id="IPR036998">
    <property type="entry name" value="Porin_LamB_sf"/>
</dbReference>
<dbReference type="SUPFAM" id="SSF56935">
    <property type="entry name" value="Porins"/>
    <property type="match status" value="1"/>
</dbReference>
<evidence type="ECO:0000256" key="10">
    <source>
        <dbReference type="SAM" id="SignalP"/>
    </source>
</evidence>
<comment type="caution">
    <text evidence="11">The sequence shown here is derived from an EMBL/GenBank/DDBJ whole genome shotgun (WGS) entry which is preliminary data.</text>
</comment>
<dbReference type="Gene3D" id="2.40.170.10">
    <property type="entry name" value="Porin, LamB type"/>
    <property type="match status" value="1"/>
</dbReference>
<dbReference type="EMBL" id="BSPV01000008">
    <property type="protein sequence ID" value="GLT15333.1"/>
    <property type="molecule type" value="Genomic_DNA"/>
</dbReference>
<keyword evidence="8" id="KW-0472">Membrane</keyword>